<comment type="caution">
    <text evidence="1">The sequence shown here is derived from an EMBL/GenBank/DDBJ whole genome shotgun (WGS) entry which is preliminary data.</text>
</comment>
<protein>
    <submittedName>
        <fullName evidence="1">Uncharacterized protein</fullName>
    </submittedName>
</protein>
<gene>
    <name evidence="1" type="ORF">Tci_037706</name>
</gene>
<proteinExistence type="predicted"/>
<evidence type="ECO:0000313" key="1">
    <source>
        <dbReference type="EMBL" id="GEU65728.1"/>
    </source>
</evidence>
<name>A0A6L2LVR9_TANCI</name>
<dbReference type="AlphaFoldDB" id="A0A6L2LVR9"/>
<accession>A0A6L2LVR9</accession>
<dbReference type="EMBL" id="BKCJ010005257">
    <property type="protein sequence ID" value="GEU65728.1"/>
    <property type="molecule type" value="Genomic_DNA"/>
</dbReference>
<sequence>MYCQVFCYILVHISFKQKLNWRSTQFAKFIDEHFQISCAEQSINKFFKFSSWSTFEWRLVIDPCVLAILKGSFDPVNPFIRQTAKLGIT</sequence>
<organism evidence="1">
    <name type="scientific">Tanacetum cinerariifolium</name>
    <name type="common">Dalmatian daisy</name>
    <name type="synonym">Chrysanthemum cinerariifolium</name>
    <dbReference type="NCBI Taxonomy" id="118510"/>
    <lineage>
        <taxon>Eukaryota</taxon>
        <taxon>Viridiplantae</taxon>
        <taxon>Streptophyta</taxon>
        <taxon>Embryophyta</taxon>
        <taxon>Tracheophyta</taxon>
        <taxon>Spermatophyta</taxon>
        <taxon>Magnoliopsida</taxon>
        <taxon>eudicotyledons</taxon>
        <taxon>Gunneridae</taxon>
        <taxon>Pentapetalae</taxon>
        <taxon>asterids</taxon>
        <taxon>campanulids</taxon>
        <taxon>Asterales</taxon>
        <taxon>Asteraceae</taxon>
        <taxon>Asteroideae</taxon>
        <taxon>Anthemideae</taxon>
        <taxon>Anthemidinae</taxon>
        <taxon>Tanacetum</taxon>
    </lineage>
</organism>
<reference evidence="1" key="1">
    <citation type="journal article" date="2019" name="Sci. Rep.">
        <title>Draft genome of Tanacetum cinerariifolium, the natural source of mosquito coil.</title>
        <authorList>
            <person name="Yamashiro T."/>
            <person name="Shiraishi A."/>
            <person name="Satake H."/>
            <person name="Nakayama K."/>
        </authorList>
    </citation>
    <scope>NUCLEOTIDE SEQUENCE</scope>
</reference>